<dbReference type="Gene3D" id="1.10.3210.10">
    <property type="entry name" value="Hypothetical protein af1432"/>
    <property type="match status" value="1"/>
</dbReference>
<dbReference type="SUPFAM" id="SSF109604">
    <property type="entry name" value="HD-domain/PDEase-like"/>
    <property type="match status" value="1"/>
</dbReference>
<dbReference type="PANTHER" id="PTHR40202">
    <property type="match status" value="1"/>
</dbReference>
<sequence length="609" mass="67170">MAAAVLPSVEANTRATVKQLFSFLEAQGQGDYLGEAVSQLQHSIQTATLAEQAGADEETIIGSLLHDVGRFIPAADKMASMISPEGKYLGKGSHEVLGERYLRQLGFSEMVCQLVGAHVMAKRYLCAVDDKYHDGLSWNSKNTLKYQGGPFDEEQVKEANKDPWIQNKVSLRRWDDLAKNPNMKTPPLSHYEAMTVQSLMESRSQIVLHGRTYNLPTKATVAVCVDGFDPEYLEQGIADGIIPNMEKMFKSGFHAPAKCTMPSFTNPNNVSIITGVPISKHGIVGNYFLDRKTKEEKMILDDSLLIDSTILELMSQRGVRVAAVTAKDKLRRILSHGLDGAVCFSSEKAGSCSVEENGIADVESWVGRPQPSQYSGELSLYVMDAGVKLLEDNRADLYYLTLSDFVQHKHAPGSKESNAFLTALDQRIGKLVELGAQVAVTGDHGMSDKSKPDGTPNVLFLEDELSAKWGVGKARVICPITDPFVRHHGALGSFVRVYASRKDDIDDMLRFIQGVPEVEVALNTEDAVDQLELMTEREGDIVVVSKKNAVIGSRKEEHDLSNLQDHRLRSHGGLSEQGIPLLMSRPATGLEDVGRQWRNFDMFDLLLNH</sequence>
<dbReference type="Pfam" id="PF01966">
    <property type="entry name" value="HD"/>
    <property type="match status" value="1"/>
</dbReference>
<dbReference type="InterPro" id="IPR023116">
    <property type="entry name" value="Phosphonoacetate_hydro_insert"/>
</dbReference>
<organism evidence="2 3">
    <name type="scientific">Saxophila tyrrhenica</name>
    <dbReference type="NCBI Taxonomy" id="1690608"/>
    <lineage>
        <taxon>Eukaryota</taxon>
        <taxon>Fungi</taxon>
        <taxon>Dikarya</taxon>
        <taxon>Ascomycota</taxon>
        <taxon>Pezizomycotina</taxon>
        <taxon>Dothideomycetes</taxon>
        <taxon>Dothideomycetidae</taxon>
        <taxon>Mycosphaerellales</taxon>
        <taxon>Extremaceae</taxon>
        <taxon>Saxophila</taxon>
    </lineage>
</organism>
<dbReference type="Pfam" id="PF01663">
    <property type="entry name" value="Phosphodiest"/>
    <property type="match status" value="1"/>
</dbReference>
<dbReference type="GO" id="GO:0047400">
    <property type="term" value="F:phosphonoacetate hydrolase activity"/>
    <property type="evidence" value="ECO:0007669"/>
    <property type="project" value="InterPro"/>
</dbReference>
<name>A0AAV9P3S5_9PEZI</name>
<dbReference type="InterPro" id="IPR002591">
    <property type="entry name" value="Phosphodiest/P_Trfase"/>
</dbReference>
<dbReference type="Gene3D" id="3.40.720.10">
    <property type="entry name" value="Alkaline Phosphatase, subunit A"/>
    <property type="match status" value="1"/>
</dbReference>
<dbReference type="InterPro" id="IPR003607">
    <property type="entry name" value="HD/PDEase_dom"/>
</dbReference>
<gene>
    <name evidence="2" type="ORF">LTR77_007891</name>
</gene>
<dbReference type="InterPro" id="IPR006674">
    <property type="entry name" value="HD_domain"/>
</dbReference>
<accession>A0AAV9P3S5</accession>
<dbReference type="RefSeq" id="XP_064656969.1">
    <property type="nucleotide sequence ID" value="XM_064805127.1"/>
</dbReference>
<dbReference type="CDD" id="cd00077">
    <property type="entry name" value="HDc"/>
    <property type="match status" value="1"/>
</dbReference>
<dbReference type="InterPro" id="IPR012710">
    <property type="entry name" value="Phosphonoacetate_hydro"/>
</dbReference>
<dbReference type="AlphaFoldDB" id="A0AAV9P3S5"/>
<protein>
    <recommendedName>
        <fullName evidence="1">HD domain-containing protein</fullName>
    </recommendedName>
</protein>
<dbReference type="NCBIfam" id="TIGR02335">
    <property type="entry name" value="hydr_PhnA"/>
    <property type="match status" value="1"/>
</dbReference>
<dbReference type="InterPro" id="IPR017850">
    <property type="entry name" value="Alkaline_phosphatase_core_sf"/>
</dbReference>
<proteinExistence type="predicted"/>
<feature type="domain" description="HD" evidence="1">
    <location>
        <begin position="41"/>
        <end position="118"/>
    </location>
</feature>
<keyword evidence="3" id="KW-1185">Reference proteome</keyword>
<dbReference type="EMBL" id="JAVRRT010000012">
    <property type="protein sequence ID" value="KAK5167161.1"/>
    <property type="molecule type" value="Genomic_DNA"/>
</dbReference>
<dbReference type="SUPFAM" id="SSF53649">
    <property type="entry name" value="Alkaline phosphatase-like"/>
    <property type="match status" value="1"/>
</dbReference>
<dbReference type="Gene3D" id="3.30.1360.110">
    <property type="entry name" value="Domain 2, Phosphonoacetate Hydrolase"/>
    <property type="match status" value="1"/>
</dbReference>
<evidence type="ECO:0000313" key="2">
    <source>
        <dbReference type="EMBL" id="KAK5167161.1"/>
    </source>
</evidence>
<reference evidence="2 3" key="1">
    <citation type="submission" date="2023-08" db="EMBL/GenBank/DDBJ databases">
        <title>Black Yeasts Isolated from many extreme environments.</title>
        <authorList>
            <person name="Coleine C."/>
            <person name="Stajich J.E."/>
            <person name="Selbmann L."/>
        </authorList>
    </citation>
    <scope>NUCLEOTIDE SEQUENCE [LARGE SCALE GENOMIC DNA]</scope>
    <source>
        <strain evidence="2 3">CCFEE 5935</strain>
    </source>
</reference>
<comment type="caution">
    <text evidence="2">The sequence shown here is derived from an EMBL/GenBank/DDBJ whole genome shotgun (WGS) entry which is preliminary data.</text>
</comment>
<dbReference type="GeneID" id="89929226"/>
<dbReference type="Proteomes" id="UP001337655">
    <property type="component" value="Unassembled WGS sequence"/>
</dbReference>
<evidence type="ECO:0000259" key="1">
    <source>
        <dbReference type="Pfam" id="PF01966"/>
    </source>
</evidence>
<dbReference type="PANTHER" id="PTHR40202:SF1">
    <property type="entry name" value="HD DOMAIN-CONTAINING PROTEIN"/>
    <property type="match status" value="1"/>
</dbReference>
<dbReference type="CDD" id="cd16018">
    <property type="entry name" value="Enpp"/>
    <property type="match status" value="1"/>
</dbReference>
<dbReference type="InterPro" id="IPR052567">
    <property type="entry name" value="OP_Dioxygenase"/>
</dbReference>
<evidence type="ECO:0000313" key="3">
    <source>
        <dbReference type="Proteomes" id="UP001337655"/>
    </source>
</evidence>